<feature type="domain" description="Hedgehog/Intein (Hint)" evidence="1">
    <location>
        <begin position="106"/>
        <end position="242"/>
    </location>
</feature>
<dbReference type="Gene3D" id="2.170.16.10">
    <property type="entry name" value="Hedgehog/Intein (Hint) domain"/>
    <property type="match status" value="1"/>
</dbReference>
<proteinExistence type="predicted"/>
<dbReference type="Proteomes" id="UP000562254">
    <property type="component" value="Unassembled WGS sequence"/>
</dbReference>
<reference evidence="2 3" key="1">
    <citation type="submission" date="2020-08" db="EMBL/GenBank/DDBJ databases">
        <title>Genomic Encyclopedia of Type Strains, Phase IV (KMG-IV): sequencing the most valuable type-strain genomes for metagenomic binning, comparative biology and taxonomic classification.</title>
        <authorList>
            <person name="Goeker M."/>
        </authorList>
    </citation>
    <scope>NUCLEOTIDE SEQUENCE [LARGE SCALE GENOMIC DNA]</scope>
    <source>
        <strain evidence="2 3">DSM 25895</strain>
    </source>
</reference>
<evidence type="ECO:0000259" key="1">
    <source>
        <dbReference type="Pfam" id="PF13403"/>
    </source>
</evidence>
<evidence type="ECO:0000313" key="2">
    <source>
        <dbReference type="EMBL" id="MBB5688272.1"/>
    </source>
</evidence>
<comment type="caution">
    <text evidence="2">The sequence shown here is derived from an EMBL/GenBank/DDBJ whole genome shotgun (WGS) entry which is preliminary data.</text>
</comment>
<sequence>MPTQVITMNSVTPQPLEIPGGQATVTFTITGNYTATIQILATPVGGGTPVVVGEVTVSQSSGNVTYTRVINLDTSDLDPNLDYNFSALDPINGVTSVNVVGPVEVICFAAGTMIATARGEVPVESLRVGDLVVARHGGAALQPVIWLGHSRVDISRHPRPERVAPVRIRAGALAEGVPARDLRVSPDHGILLDGHLVPAGLLVNGSTIVQETWCPEVTYWHVELPAHGLVVSDGAVTESYLDNGNRHHFDNHPVTAMVKDFGTPQADAPRARGCLPVLREGALLDRIRARLGARAAAVMEPGAPALRSA</sequence>
<evidence type="ECO:0000313" key="3">
    <source>
        <dbReference type="Proteomes" id="UP000562254"/>
    </source>
</evidence>
<gene>
    <name evidence="2" type="ORF">FHS88_000382</name>
</gene>
<name>A0A840Y0X4_9PROT</name>
<keyword evidence="3" id="KW-1185">Reference proteome</keyword>
<protein>
    <recommendedName>
        <fullName evidence="1">Hedgehog/Intein (Hint) domain-containing protein</fullName>
    </recommendedName>
</protein>
<accession>A0A840Y0X4</accession>
<dbReference type="InterPro" id="IPR036844">
    <property type="entry name" value="Hint_dom_sf"/>
</dbReference>
<dbReference type="SUPFAM" id="SSF51294">
    <property type="entry name" value="Hedgehog/intein (Hint) domain"/>
    <property type="match status" value="1"/>
</dbReference>
<dbReference type="Pfam" id="PF13403">
    <property type="entry name" value="Hint_2"/>
    <property type="match status" value="1"/>
</dbReference>
<dbReference type="InterPro" id="IPR028992">
    <property type="entry name" value="Hedgehog/Intein_dom"/>
</dbReference>
<dbReference type="RefSeq" id="WP_184480735.1">
    <property type="nucleotide sequence ID" value="NZ_JAAEDJ010000108.1"/>
</dbReference>
<dbReference type="EMBL" id="JACIJE010000001">
    <property type="protein sequence ID" value="MBB5688272.1"/>
    <property type="molecule type" value="Genomic_DNA"/>
</dbReference>
<dbReference type="AlphaFoldDB" id="A0A840Y0X4"/>
<organism evidence="2 3">
    <name type="scientific">Neoroseomonas alkaliterrae</name>
    <dbReference type="NCBI Taxonomy" id="1452450"/>
    <lineage>
        <taxon>Bacteria</taxon>
        <taxon>Pseudomonadati</taxon>
        <taxon>Pseudomonadota</taxon>
        <taxon>Alphaproteobacteria</taxon>
        <taxon>Acetobacterales</taxon>
        <taxon>Acetobacteraceae</taxon>
        <taxon>Neoroseomonas</taxon>
    </lineage>
</organism>